<keyword evidence="3 5" id="KW-1133">Transmembrane helix</keyword>
<comment type="caution">
    <text evidence="7">The sequence shown here is derived from an EMBL/GenBank/DDBJ whole genome shotgun (WGS) entry which is preliminary data.</text>
</comment>
<reference evidence="7 8" key="1">
    <citation type="submission" date="2019-11" db="EMBL/GenBank/DDBJ databases">
        <authorList>
            <person name="Jiang L.-Q."/>
        </authorList>
    </citation>
    <scope>NUCLEOTIDE SEQUENCE [LARGE SCALE GENOMIC DNA]</scope>
    <source>
        <strain evidence="7 8">YIM 132087</strain>
    </source>
</reference>
<dbReference type="PANTHER" id="PTHR22550">
    <property type="entry name" value="SPORE GERMINATION PROTEIN"/>
    <property type="match status" value="1"/>
</dbReference>
<evidence type="ECO:0000256" key="3">
    <source>
        <dbReference type="ARBA" id="ARBA00022989"/>
    </source>
</evidence>
<dbReference type="EMBL" id="WLYK01000001">
    <property type="protein sequence ID" value="MTD13233.1"/>
    <property type="molecule type" value="Genomic_DNA"/>
</dbReference>
<feature type="transmembrane region" description="Helical" evidence="5">
    <location>
        <begin position="6"/>
        <end position="24"/>
    </location>
</feature>
<feature type="domain" description="VWFA" evidence="6">
    <location>
        <begin position="87"/>
        <end position="275"/>
    </location>
</feature>
<keyword evidence="8" id="KW-1185">Reference proteome</keyword>
<dbReference type="InterPro" id="IPR036465">
    <property type="entry name" value="vWFA_dom_sf"/>
</dbReference>
<dbReference type="Proteomes" id="UP000460221">
    <property type="component" value="Unassembled WGS sequence"/>
</dbReference>
<evidence type="ECO:0000256" key="4">
    <source>
        <dbReference type="ARBA" id="ARBA00023136"/>
    </source>
</evidence>
<dbReference type="Pfam" id="PF13519">
    <property type="entry name" value="VWA_2"/>
    <property type="match status" value="1"/>
</dbReference>
<dbReference type="PANTHER" id="PTHR22550:SF5">
    <property type="entry name" value="LEUCINE ZIPPER PROTEIN 4"/>
    <property type="match status" value="1"/>
</dbReference>
<dbReference type="InterPro" id="IPR050768">
    <property type="entry name" value="UPF0353/GerABKA_families"/>
</dbReference>
<dbReference type="RefSeq" id="WP_154767128.1">
    <property type="nucleotide sequence ID" value="NZ_WLYK01000001.1"/>
</dbReference>
<proteinExistence type="predicted"/>
<evidence type="ECO:0000313" key="7">
    <source>
        <dbReference type="EMBL" id="MTD13233.1"/>
    </source>
</evidence>
<dbReference type="SUPFAM" id="SSF53300">
    <property type="entry name" value="vWA-like"/>
    <property type="match status" value="1"/>
</dbReference>
<protein>
    <submittedName>
        <fullName evidence="7">VWA domain-containing protein</fullName>
    </submittedName>
</protein>
<accession>A0A7K1FIY0</accession>
<organism evidence="7 8">
    <name type="scientific">Nakamurella alba</name>
    <dbReference type="NCBI Taxonomy" id="2665158"/>
    <lineage>
        <taxon>Bacteria</taxon>
        <taxon>Bacillati</taxon>
        <taxon>Actinomycetota</taxon>
        <taxon>Actinomycetes</taxon>
        <taxon>Nakamurellales</taxon>
        <taxon>Nakamurellaceae</taxon>
        <taxon>Nakamurella</taxon>
    </lineage>
</organism>
<dbReference type="PROSITE" id="PS50234">
    <property type="entry name" value="VWFA"/>
    <property type="match status" value="1"/>
</dbReference>
<feature type="transmembrane region" description="Helical" evidence="5">
    <location>
        <begin position="291"/>
        <end position="312"/>
    </location>
</feature>
<keyword evidence="1" id="KW-1003">Cell membrane</keyword>
<evidence type="ECO:0000259" key="6">
    <source>
        <dbReference type="PROSITE" id="PS50234"/>
    </source>
</evidence>
<evidence type="ECO:0000256" key="2">
    <source>
        <dbReference type="ARBA" id="ARBA00022692"/>
    </source>
</evidence>
<dbReference type="SMART" id="SM00327">
    <property type="entry name" value="VWA"/>
    <property type="match status" value="1"/>
</dbReference>
<evidence type="ECO:0000256" key="1">
    <source>
        <dbReference type="ARBA" id="ARBA00022475"/>
    </source>
</evidence>
<evidence type="ECO:0000256" key="5">
    <source>
        <dbReference type="SAM" id="Phobius"/>
    </source>
</evidence>
<dbReference type="InterPro" id="IPR002035">
    <property type="entry name" value="VWF_A"/>
</dbReference>
<sequence>MTFTSPWWLLLLVPVLLLVVAYLVRLRRRSRYAVRFAALPMLERLVPKQPGWRRHVPAAALVAAFTVLGLAAAGPQVSAQVPREQATVIVAVDVSPSMGATDVQPNRLEAATTAAAAFIRSLPEEFNVGVIAFSGTATVIAAPTTDHESAALSLGSVRLSNSTAIGEAVFTALDQVAVHARLAGQESVPARIVLLSDGSNTSGRTTGAAAIAATEAGVPVSTIAYGTDEGEITTQGSRVGTPVDRATLAALAESSGGIPYTAESSDQLSQVYADIGSSIGYRTEQVDLTRYAVAVALGTGLLAAAFSMRWFARMP</sequence>
<dbReference type="AlphaFoldDB" id="A0A7K1FIY0"/>
<name>A0A7K1FIY0_9ACTN</name>
<dbReference type="Gene3D" id="3.40.50.410">
    <property type="entry name" value="von Willebrand factor, type A domain"/>
    <property type="match status" value="1"/>
</dbReference>
<keyword evidence="4 5" id="KW-0472">Membrane</keyword>
<gene>
    <name evidence="7" type="ORF">GIS00_04635</name>
</gene>
<evidence type="ECO:0000313" key="8">
    <source>
        <dbReference type="Proteomes" id="UP000460221"/>
    </source>
</evidence>
<keyword evidence="2 5" id="KW-0812">Transmembrane</keyword>